<keyword evidence="2" id="KW-0540">Nuclease</keyword>
<keyword evidence="3" id="KW-1185">Reference proteome</keyword>
<dbReference type="CDD" id="cd00085">
    <property type="entry name" value="HNHc"/>
    <property type="match status" value="1"/>
</dbReference>
<dbReference type="SMART" id="SM00507">
    <property type="entry name" value="HNHc"/>
    <property type="match status" value="1"/>
</dbReference>
<keyword evidence="2" id="KW-0378">Hydrolase</keyword>
<keyword evidence="2" id="KW-0255">Endonuclease</keyword>
<organism evidence="2 3">
    <name type="scientific">Streptomyces tanashiensis</name>
    <dbReference type="NCBI Taxonomy" id="67367"/>
    <lineage>
        <taxon>Bacteria</taxon>
        <taxon>Bacillati</taxon>
        <taxon>Actinomycetota</taxon>
        <taxon>Actinomycetes</taxon>
        <taxon>Kitasatosporales</taxon>
        <taxon>Streptomycetaceae</taxon>
        <taxon>Streptomyces</taxon>
    </lineage>
</organism>
<proteinExistence type="predicted"/>
<dbReference type="GO" id="GO:0004519">
    <property type="term" value="F:endonuclease activity"/>
    <property type="evidence" value="ECO:0007669"/>
    <property type="project" value="UniProtKB-KW"/>
</dbReference>
<accession>A0ABY6R936</accession>
<evidence type="ECO:0000259" key="1">
    <source>
        <dbReference type="SMART" id="SM00507"/>
    </source>
</evidence>
<dbReference type="GeneID" id="95605505"/>
<feature type="domain" description="HNH nuclease" evidence="1">
    <location>
        <begin position="19"/>
        <end position="70"/>
    </location>
</feature>
<gene>
    <name evidence="2" type="ORF">LDH80_38750</name>
</gene>
<dbReference type="InterPro" id="IPR003615">
    <property type="entry name" value="HNH_nuc"/>
</dbReference>
<evidence type="ECO:0000313" key="2">
    <source>
        <dbReference type="EMBL" id="UZX26241.1"/>
    </source>
</evidence>
<name>A0ABY6R936_9ACTN</name>
<dbReference type="Gene3D" id="1.10.30.50">
    <property type="match status" value="1"/>
</dbReference>
<reference evidence="2" key="1">
    <citation type="submission" date="2021-09" db="EMBL/GenBank/DDBJ databases">
        <title>Complete genome sequence and metabolic characterization of Streptomyces tanashiensis DSM 731 the producer of antibacterial Kalafungin and diverse secondary metabolites.</title>
        <authorList>
            <person name="Abbasi M.N."/>
            <person name="Anwar M.N."/>
            <person name="Alam K."/>
            <person name="Shoaib M."/>
            <person name="Lin Z."/>
            <person name="Hayat M."/>
            <person name="Ali M.I."/>
            <person name="Malik H.M.T."/>
            <person name="Ahmed I."/>
            <person name="Li A."/>
            <person name="Hailong Wang H."/>
            <person name="Zhang Y."/>
        </authorList>
    </citation>
    <scope>NUCLEOTIDE SEQUENCE</scope>
    <source>
        <strain evidence="2">Kala</strain>
    </source>
</reference>
<sequence>MAVAKQKALSRDRGSQPLWVWLMVLTAHAGRCVYCDEKPSETLEHEVPLASEAGREIWWNLVPACDRCNGWKSKKSAARWAADMKLHHDHPKVGFVRNALPRHAVEGIKNRIAQVRREIQDAARRTWFERHYGHMRTPRLRREKHEEVARCTRALTRYPYPPWESPEARHSEEHCMRILCCGYHQKGSRVEFFTLPQADHEDLKRMAYAKGLWIGDLLGALLKPAIEEWRQSQAAEDDEDSLRSA</sequence>
<dbReference type="RefSeq" id="WP_190104728.1">
    <property type="nucleotide sequence ID" value="NZ_BMUH01000009.1"/>
</dbReference>
<dbReference type="Pfam" id="PF01844">
    <property type="entry name" value="HNH"/>
    <property type="match status" value="1"/>
</dbReference>
<dbReference type="InterPro" id="IPR002711">
    <property type="entry name" value="HNH"/>
</dbReference>
<evidence type="ECO:0000313" key="3">
    <source>
        <dbReference type="Proteomes" id="UP001164506"/>
    </source>
</evidence>
<dbReference type="Proteomes" id="UP001164506">
    <property type="component" value="Chromosome"/>
</dbReference>
<protein>
    <submittedName>
        <fullName evidence="2">HNH endonuclease</fullName>
    </submittedName>
</protein>
<dbReference type="EMBL" id="CP084204">
    <property type="protein sequence ID" value="UZX26241.1"/>
    <property type="molecule type" value="Genomic_DNA"/>
</dbReference>